<proteinExistence type="predicted"/>
<sequence>MASPSSCHHCENSSSDSLKNGWDLSTGKFAQLCDRCYSIYESGRFCETFHKTEEGWRNCQFCSKPIHCACLVSFNEWLVLEAGHGIRVICMECSKITSFLGRNFSNEMNLVGEGIEKFRICSIPKSEIVPMFEKLLHAGDIDNSDGSIVIPKKHAEAYFPEVSDPNGIPLEAYDDTDIKEWNLHFRFWLNKMYVLDGLREYMVSNNLQGGDTLTFSRVVPNGPYVIGYRKASTNKPSDHEASTSRRGN</sequence>
<dbReference type="PANTHER" id="PTHR46245:SF19">
    <property type="entry name" value="TF-B3 DOMAIN-CONTAINING PROTEIN"/>
    <property type="match status" value="1"/>
</dbReference>
<dbReference type="InterPro" id="IPR015300">
    <property type="entry name" value="DNA-bd_pseudobarrel_sf"/>
</dbReference>
<keyword evidence="4" id="KW-0804">Transcription</keyword>
<evidence type="ECO:0000256" key="6">
    <source>
        <dbReference type="SAM" id="MobiDB-lite"/>
    </source>
</evidence>
<dbReference type="PROSITE" id="PS50863">
    <property type="entry name" value="B3"/>
    <property type="match status" value="1"/>
</dbReference>
<evidence type="ECO:0000313" key="9">
    <source>
        <dbReference type="Proteomes" id="UP001408789"/>
    </source>
</evidence>
<comment type="caution">
    <text evidence="8">The sequence shown here is derived from an EMBL/GenBank/DDBJ whole genome shotgun (WGS) entry which is preliminary data.</text>
</comment>
<dbReference type="PANTHER" id="PTHR46245">
    <property type="entry name" value="B3 DOMAIN-CONTAINING PROTEIN OS07G0563300"/>
    <property type="match status" value="1"/>
</dbReference>
<dbReference type="Pfam" id="PF25813">
    <property type="entry name" value="zf_VAL1_N"/>
    <property type="match status" value="1"/>
</dbReference>
<dbReference type="SMART" id="SM01019">
    <property type="entry name" value="B3"/>
    <property type="match status" value="1"/>
</dbReference>
<keyword evidence="3" id="KW-0238">DNA-binding</keyword>
<keyword evidence="5" id="KW-0539">Nucleus</keyword>
<keyword evidence="9" id="KW-1185">Reference proteome</keyword>
<dbReference type="SUPFAM" id="SSF101936">
    <property type="entry name" value="DNA-binding pseudobarrel domain"/>
    <property type="match status" value="1"/>
</dbReference>
<feature type="region of interest" description="Disordered" evidence="6">
    <location>
        <begin position="229"/>
        <end position="248"/>
    </location>
</feature>
<evidence type="ECO:0000256" key="2">
    <source>
        <dbReference type="ARBA" id="ARBA00023015"/>
    </source>
</evidence>
<dbReference type="Pfam" id="PF02362">
    <property type="entry name" value="B3"/>
    <property type="match status" value="1"/>
</dbReference>
<accession>A0AAP0HA85</accession>
<evidence type="ECO:0000256" key="4">
    <source>
        <dbReference type="ARBA" id="ARBA00023163"/>
    </source>
</evidence>
<dbReference type="GO" id="GO:0003677">
    <property type="term" value="F:DNA binding"/>
    <property type="evidence" value="ECO:0007669"/>
    <property type="project" value="UniProtKB-KW"/>
</dbReference>
<evidence type="ECO:0000259" key="7">
    <source>
        <dbReference type="PROSITE" id="PS50863"/>
    </source>
</evidence>
<dbReference type="Gene3D" id="2.40.330.10">
    <property type="entry name" value="DNA-binding pseudobarrel domain"/>
    <property type="match status" value="1"/>
</dbReference>
<evidence type="ECO:0000256" key="1">
    <source>
        <dbReference type="ARBA" id="ARBA00004123"/>
    </source>
</evidence>
<evidence type="ECO:0000256" key="5">
    <source>
        <dbReference type="ARBA" id="ARBA00023242"/>
    </source>
</evidence>
<dbReference type="EMBL" id="JBCNJP010000007">
    <property type="protein sequence ID" value="KAK9077521.1"/>
    <property type="molecule type" value="Genomic_DNA"/>
</dbReference>
<feature type="domain" description="TF-B3" evidence="7">
    <location>
        <begin position="133"/>
        <end position="232"/>
    </location>
</feature>
<dbReference type="AlphaFoldDB" id="A0AAP0HA85"/>
<evidence type="ECO:0000313" key="8">
    <source>
        <dbReference type="EMBL" id="KAK9077521.1"/>
    </source>
</evidence>
<gene>
    <name evidence="8" type="ORF">SSX86_005858</name>
</gene>
<organism evidence="8 9">
    <name type="scientific">Deinandra increscens subsp. villosa</name>
    <dbReference type="NCBI Taxonomy" id="3103831"/>
    <lineage>
        <taxon>Eukaryota</taxon>
        <taxon>Viridiplantae</taxon>
        <taxon>Streptophyta</taxon>
        <taxon>Embryophyta</taxon>
        <taxon>Tracheophyta</taxon>
        <taxon>Spermatophyta</taxon>
        <taxon>Magnoliopsida</taxon>
        <taxon>eudicotyledons</taxon>
        <taxon>Gunneridae</taxon>
        <taxon>Pentapetalae</taxon>
        <taxon>asterids</taxon>
        <taxon>campanulids</taxon>
        <taxon>Asterales</taxon>
        <taxon>Asteraceae</taxon>
        <taxon>Asteroideae</taxon>
        <taxon>Heliantheae alliance</taxon>
        <taxon>Madieae</taxon>
        <taxon>Madiinae</taxon>
        <taxon>Deinandra</taxon>
    </lineage>
</organism>
<dbReference type="InterPro" id="IPR003340">
    <property type="entry name" value="B3_DNA-bd"/>
</dbReference>
<dbReference type="GO" id="GO:0005634">
    <property type="term" value="C:nucleus"/>
    <property type="evidence" value="ECO:0007669"/>
    <property type="project" value="UniProtKB-SubCell"/>
</dbReference>
<feature type="compositionally biased region" description="Basic and acidic residues" evidence="6">
    <location>
        <begin position="236"/>
        <end position="248"/>
    </location>
</feature>
<dbReference type="InterPro" id="IPR057743">
    <property type="entry name" value="Zfn_VAL1-3_N"/>
</dbReference>
<keyword evidence="2" id="KW-0805">Transcription regulation</keyword>
<evidence type="ECO:0000256" key="3">
    <source>
        <dbReference type="ARBA" id="ARBA00023125"/>
    </source>
</evidence>
<dbReference type="Proteomes" id="UP001408789">
    <property type="component" value="Unassembled WGS sequence"/>
</dbReference>
<protein>
    <recommendedName>
        <fullName evidence="7">TF-B3 domain-containing protein</fullName>
    </recommendedName>
</protein>
<reference evidence="8 9" key="1">
    <citation type="submission" date="2024-04" db="EMBL/GenBank/DDBJ databases">
        <title>The reference genome of an endangered Asteraceae, Deinandra increscens subsp. villosa, native to the Central Coast of California.</title>
        <authorList>
            <person name="Guilliams M."/>
            <person name="Hasenstab-Lehman K."/>
            <person name="Meyer R."/>
            <person name="Mcevoy S."/>
        </authorList>
    </citation>
    <scope>NUCLEOTIDE SEQUENCE [LARGE SCALE GENOMIC DNA]</scope>
    <source>
        <tissue evidence="8">Leaf</tissue>
    </source>
</reference>
<comment type="subcellular location">
    <subcellularLocation>
        <location evidence="1">Nucleus</location>
    </subcellularLocation>
</comment>
<dbReference type="CDD" id="cd10017">
    <property type="entry name" value="B3_DNA"/>
    <property type="match status" value="1"/>
</dbReference>
<name>A0AAP0HA85_9ASTR</name>